<dbReference type="InterPro" id="IPR042150">
    <property type="entry name" value="MmRce1-like"/>
</dbReference>
<reference evidence="3 4" key="1">
    <citation type="submission" date="2021-03" db="EMBL/GenBank/DDBJ databases">
        <title>Genomic Encyclopedia of Type Strains, Phase IV (KMG-IV): sequencing the most valuable type-strain genomes for metagenomic binning, comparative biology and taxonomic classification.</title>
        <authorList>
            <person name="Goeker M."/>
        </authorList>
    </citation>
    <scope>NUCLEOTIDE SEQUENCE [LARGE SCALE GENOMIC DNA]</scope>
    <source>
        <strain evidence="3 4">DSM 15596</strain>
    </source>
</reference>
<dbReference type="Proteomes" id="UP000706926">
    <property type="component" value="Unassembled WGS sequence"/>
</dbReference>
<feature type="transmembrane region" description="Helical" evidence="1">
    <location>
        <begin position="12"/>
        <end position="28"/>
    </location>
</feature>
<sequence length="262" mass="30536">MNVERSLNRSPRTFYVLVFALSIPFWLFGSMPVKWLPMNLPVSALMFFCPMAAALILTYREEGVSGVRRLLKRIFDYKRIKQKSWYLPILFLMPMIMLLSYWFMSLIGRSLPEPNIPFLSIPILVVMYFIAAACEEMGWMGYAAEPLLNRWNAIATSMIMGTLWGIWHLVPYIQTNHNVTWIVWQCFTAILLRILMVWLYNNTGKSIFAIILFHAFVNVSITVFPDNGSHYDPVITSVFLVITIVSLLFFWDPKTLNPYRTH</sequence>
<dbReference type="InterPro" id="IPR003675">
    <property type="entry name" value="Rce1/LyrA-like_dom"/>
</dbReference>
<feature type="transmembrane region" description="Helical" evidence="1">
    <location>
        <begin position="85"/>
        <end position="104"/>
    </location>
</feature>
<feature type="transmembrane region" description="Helical" evidence="1">
    <location>
        <begin position="116"/>
        <end position="139"/>
    </location>
</feature>
<keyword evidence="4" id="KW-1185">Reference proteome</keyword>
<accession>A0ABS4FC03</accession>
<evidence type="ECO:0000259" key="2">
    <source>
        <dbReference type="Pfam" id="PF02517"/>
    </source>
</evidence>
<dbReference type="PANTHER" id="PTHR35797:SF1">
    <property type="entry name" value="PROTEASE"/>
    <property type="match status" value="1"/>
</dbReference>
<dbReference type="Pfam" id="PF02517">
    <property type="entry name" value="Rce1-like"/>
    <property type="match status" value="1"/>
</dbReference>
<keyword evidence="1" id="KW-1133">Transmembrane helix</keyword>
<organism evidence="3 4">
    <name type="scientific">Paenibacillus lactis</name>
    <dbReference type="NCBI Taxonomy" id="228574"/>
    <lineage>
        <taxon>Bacteria</taxon>
        <taxon>Bacillati</taxon>
        <taxon>Bacillota</taxon>
        <taxon>Bacilli</taxon>
        <taxon>Bacillales</taxon>
        <taxon>Paenibacillaceae</taxon>
        <taxon>Paenibacillus</taxon>
    </lineage>
</organism>
<keyword evidence="1" id="KW-0472">Membrane</keyword>
<evidence type="ECO:0000313" key="3">
    <source>
        <dbReference type="EMBL" id="MBP1893780.1"/>
    </source>
</evidence>
<name>A0ABS4FC03_9BACL</name>
<feature type="transmembrane region" description="Helical" evidence="1">
    <location>
        <begin position="151"/>
        <end position="170"/>
    </location>
</feature>
<evidence type="ECO:0000256" key="1">
    <source>
        <dbReference type="SAM" id="Phobius"/>
    </source>
</evidence>
<keyword evidence="3" id="KW-0378">Hydrolase</keyword>
<dbReference type="GO" id="GO:0008233">
    <property type="term" value="F:peptidase activity"/>
    <property type="evidence" value="ECO:0007669"/>
    <property type="project" value="UniProtKB-KW"/>
</dbReference>
<feature type="domain" description="CAAX prenyl protease 2/Lysostaphin resistance protein A-like" evidence="2">
    <location>
        <begin position="119"/>
        <end position="219"/>
    </location>
</feature>
<comment type="caution">
    <text evidence="3">The sequence shown here is derived from an EMBL/GenBank/DDBJ whole genome shotgun (WGS) entry which is preliminary data.</text>
</comment>
<dbReference type="GeneID" id="95404853"/>
<evidence type="ECO:0000313" key="4">
    <source>
        <dbReference type="Proteomes" id="UP000706926"/>
    </source>
</evidence>
<dbReference type="GO" id="GO:0006508">
    <property type="term" value="P:proteolysis"/>
    <property type="evidence" value="ECO:0007669"/>
    <property type="project" value="UniProtKB-KW"/>
</dbReference>
<feature type="transmembrane region" description="Helical" evidence="1">
    <location>
        <begin position="182"/>
        <end position="200"/>
    </location>
</feature>
<dbReference type="EMBL" id="JAGGKI010000006">
    <property type="protein sequence ID" value="MBP1893780.1"/>
    <property type="molecule type" value="Genomic_DNA"/>
</dbReference>
<feature type="transmembrane region" description="Helical" evidence="1">
    <location>
        <begin position="40"/>
        <end position="59"/>
    </location>
</feature>
<keyword evidence="3" id="KW-0645">Protease</keyword>
<dbReference type="RefSeq" id="WP_210094842.1">
    <property type="nucleotide sequence ID" value="NZ_JAGGKI010000006.1"/>
</dbReference>
<feature type="transmembrane region" description="Helical" evidence="1">
    <location>
        <begin position="207"/>
        <end position="225"/>
    </location>
</feature>
<dbReference type="PANTHER" id="PTHR35797">
    <property type="entry name" value="PROTEASE-RELATED"/>
    <property type="match status" value="1"/>
</dbReference>
<feature type="transmembrane region" description="Helical" evidence="1">
    <location>
        <begin position="231"/>
        <end position="251"/>
    </location>
</feature>
<keyword evidence="1" id="KW-0812">Transmembrane</keyword>
<protein>
    <submittedName>
        <fullName evidence="3">Membrane protease YdiL (CAAX protease family)</fullName>
    </submittedName>
</protein>
<proteinExistence type="predicted"/>
<gene>
    <name evidence="3" type="ORF">J2Z18_002883</name>
</gene>